<evidence type="ECO:0000256" key="5">
    <source>
        <dbReference type="ARBA" id="ARBA00022946"/>
    </source>
</evidence>
<keyword evidence="5" id="KW-0809">Transit peptide</keyword>
<dbReference type="EMBL" id="CAKOAT010920709">
    <property type="protein sequence ID" value="CAH8390837.1"/>
    <property type="molecule type" value="Genomic_DNA"/>
</dbReference>
<reference evidence="8 9" key="1">
    <citation type="submission" date="2022-03" db="EMBL/GenBank/DDBJ databases">
        <authorList>
            <person name="Macdonald S."/>
            <person name="Ahmed S."/>
            <person name="Newling K."/>
        </authorList>
    </citation>
    <scope>NUCLEOTIDE SEQUENCE [LARGE SCALE GENOMIC DNA]</scope>
</reference>
<evidence type="ECO:0000256" key="4">
    <source>
        <dbReference type="ARBA" id="ARBA00022640"/>
    </source>
</evidence>
<proteinExistence type="inferred from homology"/>
<comment type="caution">
    <text evidence="8">The sequence shown here is derived from an EMBL/GenBank/DDBJ whole genome shotgun (WGS) entry which is preliminary data.</text>
</comment>
<dbReference type="AlphaFoldDB" id="A0ABC8M3M9"/>
<comment type="similarity">
    <text evidence="2 6">Belongs to the acyl-ACP thioesterase family.</text>
</comment>
<keyword evidence="6" id="KW-0378">Hydrolase</keyword>
<dbReference type="GO" id="GO:0009507">
    <property type="term" value="C:chloroplast"/>
    <property type="evidence" value="ECO:0007669"/>
    <property type="project" value="UniProtKB-SubCell"/>
</dbReference>
<dbReference type="Pfam" id="PF01643">
    <property type="entry name" value="Acyl-ACP_TE"/>
    <property type="match status" value="1"/>
</dbReference>
<dbReference type="GO" id="GO:0006633">
    <property type="term" value="P:fatty acid biosynthetic process"/>
    <property type="evidence" value="ECO:0007669"/>
    <property type="project" value="UniProtKB-KW"/>
</dbReference>
<dbReference type="SUPFAM" id="SSF54637">
    <property type="entry name" value="Thioesterase/thiol ester dehydrase-isomerase"/>
    <property type="match status" value="1"/>
</dbReference>
<keyword evidence="6" id="KW-0443">Lipid metabolism</keyword>
<dbReference type="InterPro" id="IPR029069">
    <property type="entry name" value="HotDog_dom_sf"/>
</dbReference>
<keyword evidence="6" id="KW-0275">Fatty acid biosynthesis</keyword>
<comment type="subcellular location">
    <subcellularLocation>
        <location evidence="1 6">Plastid</location>
        <location evidence="1 6">Chloroplast</location>
    </subcellularLocation>
</comment>
<dbReference type="Gene3D" id="3.10.129.10">
    <property type="entry name" value="Hotdog Thioesterase"/>
    <property type="match status" value="1"/>
</dbReference>
<evidence type="ECO:0000256" key="3">
    <source>
        <dbReference type="ARBA" id="ARBA00022528"/>
    </source>
</evidence>
<evidence type="ECO:0000313" key="8">
    <source>
        <dbReference type="EMBL" id="CAH8390837.1"/>
    </source>
</evidence>
<sequence>MSSLVFRDGSAPFRLSFSASLHFSNSLSLSTLKNRRVKTDDGQWTLILLQCKGYDSKNYVGCNQVKSVGFSTDGIVTIPTMRKLNRIWVTLRMHFEIYSGDVVAIETWCQREGRIGTRRDWILLTLYLCVTTSSRKWVMMNQDTRRLHKDSDDVWDFDALIPEEENNRSLKKIPKLEDPAKYLIIGLKLRLADLDMNHMSIMSPILDGFLRLVSSSVDWEYSIGLSEQCC</sequence>
<evidence type="ECO:0000313" key="9">
    <source>
        <dbReference type="Proteomes" id="UP001642260"/>
    </source>
</evidence>
<comment type="function">
    <text evidence="6">Plays an essential role in chain termination during de novo fatty acid synthesis.</text>
</comment>
<dbReference type="PANTHER" id="PTHR31727:SF6">
    <property type="entry name" value="OLEOYL-ACYL CARRIER PROTEIN THIOESTERASE 1, CHLOROPLASTIC"/>
    <property type="match status" value="1"/>
</dbReference>
<dbReference type="InterPro" id="IPR002864">
    <property type="entry name" value="Acyl-ACP_thioesterase_NHD"/>
</dbReference>
<evidence type="ECO:0000256" key="1">
    <source>
        <dbReference type="ARBA" id="ARBA00004229"/>
    </source>
</evidence>
<evidence type="ECO:0000256" key="6">
    <source>
        <dbReference type="RuleBase" id="RU363096"/>
    </source>
</evidence>
<keyword evidence="4 6" id="KW-0934">Plastid</keyword>
<name>A0ABC8M3M9_ERUVS</name>
<dbReference type="InterPro" id="IPR045023">
    <property type="entry name" value="FATA/B"/>
</dbReference>
<dbReference type="Proteomes" id="UP001642260">
    <property type="component" value="Unassembled WGS sequence"/>
</dbReference>
<feature type="domain" description="Acyl-ACP thioesterase N-terminal hotdog" evidence="7">
    <location>
        <begin position="60"/>
        <end position="155"/>
    </location>
</feature>
<dbReference type="GO" id="GO:0016787">
    <property type="term" value="F:hydrolase activity"/>
    <property type="evidence" value="ECO:0007669"/>
    <property type="project" value="UniProtKB-KW"/>
</dbReference>
<dbReference type="EC" id="3.1.2.-" evidence="6"/>
<protein>
    <recommendedName>
        <fullName evidence="6">Acyl-[acyl-carrier-protein] hydrolase</fullName>
        <ecNumber evidence="6">3.1.2.-</ecNumber>
    </recommendedName>
</protein>
<keyword evidence="6" id="KW-0276">Fatty acid metabolism</keyword>
<organism evidence="8 9">
    <name type="scientific">Eruca vesicaria subsp. sativa</name>
    <name type="common">Garden rocket</name>
    <name type="synonym">Eruca sativa</name>
    <dbReference type="NCBI Taxonomy" id="29727"/>
    <lineage>
        <taxon>Eukaryota</taxon>
        <taxon>Viridiplantae</taxon>
        <taxon>Streptophyta</taxon>
        <taxon>Embryophyta</taxon>
        <taxon>Tracheophyta</taxon>
        <taxon>Spermatophyta</taxon>
        <taxon>Magnoliopsida</taxon>
        <taxon>eudicotyledons</taxon>
        <taxon>Gunneridae</taxon>
        <taxon>Pentapetalae</taxon>
        <taxon>rosids</taxon>
        <taxon>malvids</taxon>
        <taxon>Brassicales</taxon>
        <taxon>Brassicaceae</taxon>
        <taxon>Brassiceae</taxon>
        <taxon>Eruca</taxon>
    </lineage>
</organism>
<keyword evidence="6" id="KW-0444">Lipid biosynthesis</keyword>
<accession>A0ABC8M3M9</accession>
<evidence type="ECO:0000256" key="2">
    <source>
        <dbReference type="ARBA" id="ARBA00006500"/>
    </source>
</evidence>
<gene>
    <name evidence="8" type="ORF">ERUC_LOCUS43320</name>
</gene>
<dbReference type="PANTHER" id="PTHR31727">
    <property type="entry name" value="OLEOYL-ACYL CARRIER PROTEIN THIOESTERASE 1, CHLOROPLASTIC"/>
    <property type="match status" value="1"/>
</dbReference>
<keyword evidence="9" id="KW-1185">Reference proteome</keyword>
<evidence type="ECO:0000259" key="7">
    <source>
        <dbReference type="Pfam" id="PF01643"/>
    </source>
</evidence>
<keyword evidence="3 6" id="KW-0150">Chloroplast</keyword>